<feature type="compositionally biased region" description="Basic and acidic residues" evidence="2">
    <location>
        <begin position="335"/>
        <end position="344"/>
    </location>
</feature>
<keyword evidence="1" id="KW-0233">DNA recombination</keyword>
<sequence length="684" mass="77438">MAFYGMLRVSEYTSSKETSFDKSNLVLNDLQISCDSVQICLRRDKTHRKTIYLTKTQTDTCPVQALHAHMLVRSSARHIPLFISHDGCYLTRQRVNRELQTFLGNGFTSHSFRIGAASTASKAGCSMEQIRAMGRWSSDVSNRYVRPDMVSLTQAMLRISGSPEKGTARTASSVPTSPQKTEERFEVTVVKNKHATNTDTELPTLSDHHDSTLPLLNSAHNTLQSSTSTTSSATTDSLATEYAKSIVASTFRRLKGHINSPASDEDHPISTINADLLDHHHNQHVQTTRAAQQQIEMAKNANSDDIERHDDEKGGERGEQNDEAKGLFVNLPKTDAVDKVKTEQQDDDDDNANEIPKKVKLDADTLIEAIAATKINIPMPLFHGHDDEEIGIFIKKFETACKLQRIPARDMVEHAFLRFRNSADSWWNRRPTHNNETWERLKADLKTEFRPAGSLAFRTAKLNRRNTQPGESVNQYYDAVMNRYGILQNMRKILNPKTPAEFKQITARVIEAEKKTSQQTRIFREQQMPNDIADPMPHRTAQVVQTRVYTPERQNNGTWYNGNINRNYNYHGAFNGQASFRGGYRNQSNRGYQSYNDYNRYQNSNNNRSYGGNSKNGEYRGNGNRDNYRNAFSGGFNRNDNGFNRSNSSYNGGYNNRNRETNIPDAETSVPRGGHNRNSTDTTG</sequence>
<dbReference type="InterPro" id="IPR052925">
    <property type="entry name" value="Phage_Integrase-like_Recomb"/>
</dbReference>
<feature type="compositionally biased region" description="Low complexity" evidence="2">
    <location>
        <begin position="619"/>
        <end position="656"/>
    </location>
</feature>
<dbReference type="GO" id="GO:0003677">
    <property type="term" value="F:DNA binding"/>
    <property type="evidence" value="ECO:0007669"/>
    <property type="project" value="InterPro"/>
</dbReference>
<name>A0A1D1W1C1_RAMVA</name>
<feature type="region of interest" description="Disordered" evidence="2">
    <location>
        <begin position="162"/>
        <end position="182"/>
    </location>
</feature>
<feature type="compositionally biased region" description="Polar residues" evidence="2">
    <location>
        <begin position="169"/>
        <end position="179"/>
    </location>
</feature>
<dbReference type="EMBL" id="BDGG01000015">
    <property type="protein sequence ID" value="GAV07375.1"/>
    <property type="molecule type" value="Genomic_DNA"/>
</dbReference>
<evidence type="ECO:0000313" key="3">
    <source>
        <dbReference type="EMBL" id="GAV07375.1"/>
    </source>
</evidence>
<dbReference type="GO" id="GO:0015074">
    <property type="term" value="P:DNA integration"/>
    <property type="evidence" value="ECO:0007669"/>
    <property type="project" value="InterPro"/>
</dbReference>
<feature type="region of interest" description="Disordered" evidence="2">
    <location>
        <begin position="194"/>
        <end position="215"/>
    </location>
</feature>
<dbReference type="Proteomes" id="UP000186922">
    <property type="component" value="Unassembled WGS sequence"/>
</dbReference>
<feature type="compositionally biased region" description="Polar residues" evidence="2">
    <location>
        <begin position="284"/>
        <end position="303"/>
    </location>
</feature>
<comment type="caution">
    <text evidence="3">The sequence shown here is derived from an EMBL/GenBank/DDBJ whole genome shotgun (WGS) entry which is preliminary data.</text>
</comment>
<evidence type="ECO:0000256" key="1">
    <source>
        <dbReference type="ARBA" id="ARBA00023172"/>
    </source>
</evidence>
<accession>A0A1D1W1C1</accession>
<gene>
    <name evidence="3" type="primary">RvY_17214-1</name>
    <name evidence="3" type="synonym">RvY_17214.1</name>
    <name evidence="3" type="ORF">RvY_17214</name>
</gene>
<reference evidence="3 4" key="1">
    <citation type="journal article" date="2016" name="Nat. Commun.">
        <title>Extremotolerant tardigrade genome and improved radiotolerance of human cultured cells by tardigrade-unique protein.</title>
        <authorList>
            <person name="Hashimoto T."/>
            <person name="Horikawa D.D."/>
            <person name="Saito Y."/>
            <person name="Kuwahara H."/>
            <person name="Kozuka-Hata H."/>
            <person name="Shin-I T."/>
            <person name="Minakuchi Y."/>
            <person name="Ohishi K."/>
            <person name="Motoyama A."/>
            <person name="Aizu T."/>
            <person name="Enomoto A."/>
            <person name="Kondo K."/>
            <person name="Tanaka S."/>
            <person name="Hara Y."/>
            <person name="Koshikawa S."/>
            <person name="Sagara H."/>
            <person name="Miura T."/>
            <person name="Yokobori S."/>
            <person name="Miyagawa K."/>
            <person name="Suzuki Y."/>
            <person name="Kubo T."/>
            <person name="Oyama M."/>
            <person name="Kohara Y."/>
            <person name="Fujiyama A."/>
            <person name="Arakawa K."/>
            <person name="Katayama T."/>
            <person name="Toyoda A."/>
            <person name="Kunieda T."/>
        </authorList>
    </citation>
    <scope>NUCLEOTIDE SEQUENCE [LARGE SCALE GENOMIC DNA]</scope>
    <source>
        <strain evidence="3 4">YOKOZUNA-1</strain>
    </source>
</reference>
<keyword evidence="4" id="KW-1185">Reference proteome</keyword>
<dbReference type="OrthoDB" id="8906724at2759"/>
<dbReference type="PANTHER" id="PTHR34605">
    <property type="entry name" value="PHAGE_INTEGRASE DOMAIN-CONTAINING PROTEIN"/>
    <property type="match status" value="1"/>
</dbReference>
<dbReference type="PANTHER" id="PTHR34605:SF3">
    <property type="entry name" value="P CELL-TYPE AGGLUTINATION PROTEIN MAP4-LIKE-RELATED"/>
    <property type="match status" value="1"/>
</dbReference>
<feature type="compositionally biased region" description="Basic and acidic residues" evidence="2">
    <location>
        <begin position="305"/>
        <end position="325"/>
    </location>
</feature>
<dbReference type="InterPro" id="IPR013762">
    <property type="entry name" value="Integrase-like_cat_sf"/>
</dbReference>
<evidence type="ECO:0000313" key="4">
    <source>
        <dbReference type="Proteomes" id="UP000186922"/>
    </source>
</evidence>
<feature type="region of interest" description="Disordered" evidence="2">
    <location>
        <begin position="283"/>
        <end position="354"/>
    </location>
</feature>
<evidence type="ECO:0000256" key="2">
    <source>
        <dbReference type="SAM" id="MobiDB-lite"/>
    </source>
</evidence>
<dbReference type="GO" id="GO:0006310">
    <property type="term" value="P:DNA recombination"/>
    <property type="evidence" value="ECO:0007669"/>
    <property type="project" value="UniProtKB-KW"/>
</dbReference>
<dbReference type="AlphaFoldDB" id="A0A1D1W1C1"/>
<dbReference type="InterPro" id="IPR011010">
    <property type="entry name" value="DNA_brk_join_enz"/>
</dbReference>
<dbReference type="SUPFAM" id="SSF56349">
    <property type="entry name" value="DNA breaking-rejoining enzymes"/>
    <property type="match status" value="1"/>
</dbReference>
<organism evidence="3 4">
    <name type="scientific">Ramazzottius varieornatus</name>
    <name type="common">Water bear</name>
    <name type="synonym">Tardigrade</name>
    <dbReference type="NCBI Taxonomy" id="947166"/>
    <lineage>
        <taxon>Eukaryota</taxon>
        <taxon>Metazoa</taxon>
        <taxon>Ecdysozoa</taxon>
        <taxon>Tardigrada</taxon>
        <taxon>Eutardigrada</taxon>
        <taxon>Parachela</taxon>
        <taxon>Hypsibioidea</taxon>
        <taxon>Ramazzottiidae</taxon>
        <taxon>Ramazzottius</taxon>
    </lineage>
</organism>
<proteinExistence type="predicted"/>
<dbReference type="Gene3D" id="1.10.443.10">
    <property type="entry name" value="Intergrase catalytic core"/>
    <property type="match status" value="1"/>
</dbReference>
<protein>
    <recommendedName>
        <fullName evidence="5">Retrotransposon gag domain-containing protein</fullName>
    </recommendedName>
</protein>
<evidence type="ECO:0008006" key="5">
    <source>
        <dbReference type="Google" id="ProtNLM"/>
    </source>
</evidence>
<feature type="compositionally biased region" description="Low complexity" evidence="2">
    <location>
        <begin position="592"/>
        <end position="613"/>
    </location>
</feature>
<feature type="region of interest" description="Disordered" evidence="2">
    <location>
        <begin position="581"/>
        <end position="684"/>
    </location>
</feature>